<name>A0A0F3IK92_9GAMM</name>
<dbReference type="OrthoDB" id="963251at2"/>
<dbReference type="AlphaFoldDB" id="A0A0F3IK92"/>
<evidence type="ECO:0000313" key="1">
    <source>
        <dbReference type="EMBL" id="KJV06004.1"/>
    </source>
</evidence>
<keyword evidence="2" id="KW-1185">Reference proteome</keyword>
<evidence type="ECO:0000313" key="2">
    <source>
        <dbReference type="Proteomes" id="UP000033684"/>
    </source>
</evidence>
<gene>
    <name evidence="1" type="ORF">VZ94_14215</name>
</gene>
<reference evidence="2" key="1">
    <citation type="submission" date="2015-03" db="EMBL/GenBank/DDBJ databases">
        <title>Draft genome sequence of a novel methanotroph (Sn10-6) isolated from flooded ricefield rhizosphere in India.</title>
        <authorList>
            <person name="Pandit P.S."/>
            <person name="Pore S.D."/>
            <person name="Arora P."/>
            <person name="Kapse N.G."/>
            <person name="Dhakephalkar P.K."/>
            <person name="Rahalkar M.C."/>
        </authorList>
    </citation>
    <scope>NUCLEOTIDE SEQUENCE [LARGE SCALE GENOMIC DNA]</scope>
    <source>
        <strain evidence="2">Sn10-6</strain>
    </source>
</reference>
<proteinExistence type="predicted"/>
<organism evidence="1 2">
    <name type="scientific">Methylocucumis oryzae</name>
    <dbReference type="NCBI Taxonomy" id="1632867"/>
    <lineage>
        <taxon>Bacteria</taxon>
        <taxon>Pseudomonadati</taxon>
        <taxon>Pseudomonadota</taxon>
        <taxon>Gammaproteobacteria</taxon>
        <taxon>Methylococcales</taxon>
        <taxon>Methylococcaceae</taxon>
        <taxon>Methylocucumis</taxon>
    </lineage>
</organism>
<dbReference type="EMBL" id="LAJX01000144">
    <property type="protein sequence ID" value="KJV06004.1"/>
    <property type="molecule type" value="Genomic_DNA"/>
</dbReference>
<accession>A0A0F3IK92</accession>
<comment type="caution">
    <text evidence="1">The sequence shown here is derived from an EMBL/GenBank/DDBJ whole genome shotgun (WGS) entry which is preliminary data.</text>
</comment>
<protein>
    <submittedName>
        <fullName evidence="1">Uncharacterized protein</fullName>
    </submittedName>
</protein>
<sequence length="76" mass="8904">MKTLNINISDSDFIKYNLQNQVLVFGEMMAKINVQSKISSSKKAKFEDTSGFSFWQYREDMTDVEQYVNGLRNPRQ</sequence>
<reference evidence="1 2" key="2">
    <citation type="journal article" date="2016" name="Microb. Ecol.">
        <title>Genome Characteristics of a Novel Type I Methanotroph (Sn10-6) Isolated from a Flooded Indian Rice Field.</title>
        <authorList>
            <person name="Rahalkar M.C."/>
            <person name="Pandit P.S."/>
            <person name="Dhakephalkar P.K."/>
            <person name="Pore S."/>
            <person name="Arora P."/>
            <person name="Kapse N."/>
        </authorList>
    </citation>
    <scope>NUCLEOTIDE SEQUENCE [LARGE SCALE GENOMIC DNA]</scope>
    <source>
        <strain evidence="1 2">Sn10-6</strain>
    </source>
</reference>
<dbReference type="Proteomes" id="UP000033684">
    <property type="component" value="Unassembled WGS sequence"/>
</dbReference>
<dbReference type="RefSeq" id="WP_045779734.1">
    <property type="nucleotide sequence ID" value="NZ_LAJX01000144.1"/>
</dbReference>